<evidence type="ECO:0000313" key="6">
    <source>
        <dbReference type="Proteomes" id="UP000557566"/>
    </source>
</evidence>
<evidence type="ECO:0000313" key="5">
    <source>
        <dbReference type="EMBL" id="KAF4511107.1"/>
    </source>
</evidence>
<organism evidence="5 6">
    <name type="scientific">Ophiocordyceps sinensis</name>
    <dbReference type="NCBI Taxonomy" id="72228"/>
    <lineage>
        <taxon>Eukaryota</taxon>
        <taxon>Fungi</taxon>
        <taxon>Dikarya</taxon>
        <taxon>Ascomycota</taxon>
        <taxon>Pezizomycotina</taxon>
        <taxon>Sordariomycetes</taxon>
        <taxon>Hypocreomycetidae</taxon>
        <taxon>Hypocreales</taxon>
        <taxon>Ophiocordycipitaceae</taxon>
        <taxon>Ophiocordyceps</taxon>
    </lineage>
</organism>
<feature type="region of interest" description="Disordered" evidence="3">
    <location>
        <begin position="483"/>
        <end position="562"/>
    </location>
</feature>
<dbReference type="PANTHER" id="PTHR21661">
    <property type="entry name" value="EPOXIDE HYDROLASE 1-RELATED"/>
    <property type="match status" value="1"/>
</dbReference>
<evidence type="ECO:0000256" key="2">
    <source>
        <dbReference type="ARBA" id="ARBA00022801"/>
    </source>
</evidence>
<accession>A0A8H4PVD6</accession>
<dbReference type="AlphaFoldDB" id="A0A8H4PVD6"/>
<gene>
    <name evidence="5" type="ORF">G6O67_002935</name>
</gene>
<comment type="similarity">
    <text evidence="1">Belongs to the peptidase S33 family.</text>
</comment>
<keyword evidence="6" id="KW-1185">Reference proteome</keyword>
<evidence type="ECO:0000256" key="1">
    <source>
        <dbReference type="ARBA" id="ARBA00010088"/>
    </source>
</evidence>
<evidence type="ECO:0000259" key="4">
    <source>
        <dbReference type="Pfam" id="PF06441"/>
    </source>
</evidence>
<dbReference type="OrthoDB" id="7130006at2759"/>
<keyword evidence="2" id="KW-0378">Hydrolase</keyword>
<comment type="caution">
    <text evidence="5">The sequence shown here is derived from an EMBL/GenBank/DDBJ whole genome shotgun (WGS) entry which is preliminary data.</text>
</comment>
<sequence>MAHAQEPAADMLSDEVKPYKIRAAIHRQVSSKYLELTRRKLELTRLPHQTPEPRSINGWWEPQPTVEPLVDFWLERFSWREQEQQFNARVPQFRTAIKTAALETPVRMHFVHASSRHAHAMPLLLIPPFPFTNLSMAHLIDLFTEPGDGTLDQPFHLVMPSLPGLGFSDALPDSVPLIQTVAHMLHVLMKRLGYEYFLVTNSGPWPSVLAPVDWELADHLALHYPNSCLGAHFVSPPFSRPRIRDSPAAWTRWKVASILRAPILGYSLEDLEALRSADTSVPTGARASPHAILGFGNDGAHEPNTLAYALCDSPLGLLLFFLMVLRMSGPNRGLPPAEIVRMTELTWLPGPEGTMRLWAQCAAGEEKQKRRRAQRPKAAITVFSGDQGRVGVGPPLPVPLPRPFPNSYACPAWGRRQYHVVACNRVTGRPGLLAWERPQVIVVGVRSLAKAVLAADGRIGASGAPKTTILKRVVVDGGQKAAATTSETIQAPEATPGNRPQETVASGSEPDRQQVAGPSEREAWKQPMGPLTPQHQGIESPGDGDGSRGGSPDTVIAVQIGA</sequence>
<feature type="domain" description="Epoxide hydrolase N-terminal" evidence="4">
    <location>
        <begin position="27"/>
        <end position="134"/>
    </location>
</feature>
<dbReference type="EMBL" id="JAAVMX010000003">
    <property type="protein sequence ID" value="KAF4511107.1"/>
    <property type="molecule type" value="Genomic_DNA"/>
</dbReference>
<reference evidence="5 6" key="1">
    <citation type="journal article" date="2020" name="Genome Biol. Evol.">
        <title>A new high-quality draft genome assembly of the Chinese cordyceps Ophiocordyceps sinensis.</title>
        <authorList>
            <person name="Shu R."/>
            <person name="Zhang J."/>
            <person name="Meng Q."/>
            <person name="Zhang H."/>
            <person name="Zhou G."/>
            <person name="Li M."/>
            <person name="Wu P."/>
            <person name="Zhao Y."/>
            <person name="Chen C."/>
            <person name="Qin Q."/>
        </authorList>
    </citation>
    <scope>NUCLEOTIDE SEQUENCE [LARGE SCALE GENOMIC DNA]</scope>
    <source>
        <strain evidence="5 6">IOZ07</strain>
    </source>
</reference>
<dbReference type="Proteomes" id="UP000557566">
    <property type="component" value="Unassembled WGS sequence"/>
</dbReference>
<evidence type="ECO:0000256" key="3">
    <source>
        <dbReference type="SAM" id="MobiDB-lite"/>
    </source>
</evidence>
<dbReference type="InterPro" id="IPR010497">
    <property type="entry name" value="Epoxide_hydro_N"/>
</dbReference>
<dbReference type="Gene3D" id="3.40.50.1820">
    <property type="entry name" value="alpha/beta hydrolase"/>
    <property type="match status" value="1"/>
</dbReference>
<dbReference type="SUPFAM" id="SSF53474">
    <property type="entry name" value="alpha/beta-Hydrolases"/>
    <property type="match status" value="1"/>
</dbReference>
<dbReference type="GO" id="GO:0004301">
    <property type="term" value="F:epoxide hydrolase activity"/>
    <property type="evidence" value="ECO:0007669"/>
    <property type="project" value="TreeGrafter"/>
</dbReference>
<dbReference type="InterPro" id="IPR029058">
    <property type="entry name" value="AB_hydrolase_fold"/>
</dbReference>
<dbReference type="GO" id="GO:0097176">
    <property type="term" value="P:epoxide metabolic process"/>
    <property type="evidence" value="ECO:0007669"/>
    <property type="project" value="TreeGrafter"/>
</dbReference>
<dbReference type="PANTHER" id="PTHR21661:SF71">
    <property type="entry name" value="EPOXIDE HYDROLASE N-TERMINAL DOMAIN-CONTAINING PROTEIN"/>
    <property type="match status" value="1"/>
</dbReference>
<name>A0A8H4PVD6_9HYPO</name>
<protein>
    <recommendedName>
        <fullName evidence="4">Epoxide hydrolase N-terminal domain-containing protein</fullName>
    </recommendedName>
</protein>
<proteinExistence type="inferred from homology"/>
<dbReference type="Pfam" id="PF06441">
    <property type="entry name" value="EHN"/>
    <property type="match status" value="1"/>
</dbReference>